<dbReference type="EMBL" id="LDPZ01000031">
    <property type="protein sequence ID" value="KTQ92677.1"/>
    <property type="molecule type" value="Genomic_DNA"/>
</dbReference>
<proteinExistence type="predicted"/>
<feature type="domain" description="HTH marR-type" evidence="4">
    <location>
        <begin position="14"/>
        <end position="146"/>
    </location>
</feature>
<dbReference type="Gene3D" id="1.10.10.10">
    <property type="entry name" value="Winged helix-like DNA-binding domain superfamily/Winged helix DNA-binding domain"/>
    <property type="match status" value="1"/>
</dbReference>
<evidence type="ECO:0000313" key="6">
    <source>
        <dbReference type="EMBL" id="KTR05850.1"/>
    </source>
</evidence>
<dbReference type="PANTHER" id="PTHR42756">
    <property type="entry name" value="TRANSCRIPTIONAL REGULATOR, MARR"/>
    <property type="match status" value="1"/>
</dbReference>
<accession>A0A175RQ04</accession>
<keyword evidence="3" id="KW-0804">Transcription</keyword>
<evidence type="ECO:0000256" key="1">
    <source>
        <dbReference type="ARBA" id="ARBA00023015"/>
    </source>
</evidence>
<name>A0A175RQ04_9HYPH</name>
<dbReference type="GO" id="GO:0003700">
    <property type="term" value="F:DNA-binding transcription factor activity"/>
    <property type="evidence" value="ECO:0007669"/>
    <property type="project" value="InterPro"/>
</dbReference>
<dbReference type="Proteomes" id="UP000078272">
    <property type="component" value="Unassembled WGS sequence"/>
</dbReference>
<gene>
    <name evidence="5" type="ORF">NS226_15170</name>
    <name evidence="6" type="ORF">NS365_09935</name>
</gene>
<dbReference type="InterPro" id="IPR000835">
    <property type="entry name" value="HTH_MarR-typ"/>
</dbReference>
<dbReference type="InterPro" id="IPR036390">
    <property type="entry name" value="WH_DNA-bd_sf"/>
</dbReference>
<dbReference type="AlphaFoldDB" id="A0A175RQ04"/>
<dbReference type="Proteomes" id="UP000078529">
    <property type="component" value="Unassembled WGS sequence"/>
</dbReference>
<dbReference type="SUPFAM" id="SSF46785">
    <property type="entry name" value="Winged helix' DNA-binding domain"/>
    <property type="match status" value="1"/>
</dbReference>
<dbReference type="PANTHER" id="PTHR42756:SF1">
    <property type="entry name" value="TRANSCRIPTIONAL REPRESSOR OF EMRAB OPERON"/>
    <property type="match status" value="1"/>
</dbReference>
<evidence type="ECO:0000256" key="3">
    <source>
        <dbReference type="ARBA" id="ARBA00023163"/>
    </source>
</evidence>
<dbReference type="PROSITE" id="PS50995">
    <property type="entry name" value="HTH_MARR_2"/>
    <property type="match status" value="1"/>
</dbReference>
<dbReference type="PATRIC" id="fig|401562.3.peg.2741"/>
<protein>
    <recommendedName>
        <fullName evidence="4">HTH marR-type domain-containing protein</fullName>
    </recommendedName>
</protein>
<evidence type="ECO:0000313" key="5">
    <source>
        <dbReference type="EMBL" id="KTQ92677.1"/>
    </source>
</evidence>
<evidence type="ECO:0000259" key="4">
    <source>
        <dbReference type="PROSITE" id="PS50995"/>
    </source>
</evidence>
<reference evidence="7 8" key="1">
    <citation type="journal article" date="2016" name="Front. Microbiol.">
        <title>Genomic Resource of Rice Seed Associated Bacteria.</title>
        <authorList>
            <person name="Midha S."/>
            <person name="Bansal K."/>
            <person name="Sharma S."/>
            <person name="Kumar N."/>
            <person name="Patil P.P."/>
            <person name="Chaudhry V."/>
            <person name="Patil P.B."/>
        </authorList>
    </citation>
    <scope>NUCLEOTIDE SEQUENCE [LARGE SCALE GENOMIC DNA]</scope>
    <source>
        <strain evidence="5 7">NS226</strain>
        <strain evidence="6 8">NS365</strain>
    </source>
</reference>
<dbReference type="SMART" id="SM00347">
    <property type="entry name" value="HTH_MARR"/>
    <property type="match status" value="1"/>
</dbReference>
<dbReference type="STRING" id="401562.NS365_09935"/>
<evidence type="ECO:0000313" key="7">
    <source>
        <dbReference type="Proteomes" id="UP000078272"/>
    </source>
</evidence>
<evidence type="ECO:0000256" key="2">
    <source>
        <dbReference type="ARBA" id="ARBA00023125"/>
    </source>
</evidence>
<dbReference type="Pfam" id="PF01047">
    <property type="entry name" value="MarR"/>
    <property type="match status" value="1"/>
</dbReference>
<dbReference type="InterPro" id="IPR036388">
    <property type="entry name" value="WH-like_DNA-bd_sf"/>
</dbReference>
<organism evidence="6 8">
    <name type="scientific">Aureimonas ureilytica</name>
    <dbReference type="NCBI Taxonomy" id="401562"/>
    <lineage>
        <taxon>Bacteria</taxon>
        <taxon>Pseudomonadati</taxon>
        <taxon>Pseudomonadota</taxon>
        <taxon>Alphaproteobacteria</taxon>
        <taxon>Hyphomicrobiales</taxon>
        <taxon>Aurantimonadaceae</taxon>
        <taxon>Aureimonas</taxon>
    </lineage>
</organism>
<keyword evidence="1" id="KW-0805">Transcription regulation</keyword>
<keyword evidence="8" id="KW-1185">Reference proteome</keyword>
<keyword evidence="2" id="KW-0238">DNA-binding</keyword>
<comment type="caution">
    <text evidence="6">The sequence shown here is derived from an EMBL/GenBank/DDBJ whole genome shotgun (WGS) entry which is preliminary data.</text>
</comment>
<dbReference type="GO" id="GO:0003677">
    <property type="term" value="F:DNA binding"/>
    <property type="evidence" value="ECO:0007669"/>
    <property type="project" value="UniProtKB-KW"/>
</dbReference>
<evidence type="ECO:0000313" key="8">
    <source>
        <dbReference type="Proteomes" id="UP000078529"/>
    </source>
</evidence>
<dbReference type="EMBL" id="LDQA01000022">
    <property type="protein sequence ID" value="KTR05850.1"/>
    <property type="molecule type" value="Genomic_DNA"/>
</dbReference>
<sequence length="156" mass="17679">MAEITAEPTCENVPDNLIRPLLALSKSTRQLISLKLAEIGVVAGQDQLLDAIDPDQRRGICEIARELSVRPSTVSKMLDSLERRGWCRREMDDADLRRTFVVLTEDGARVRSEVRQVWSAMNDDLTRQIPCADRPALSDALWRIERIVAGRLSRLR</sequence>